<name>A0A238ZHT2_9FLAO</name>
<proteinExistence type="predicted"/>
<dbReference type="InterPro" id="IPR025665">
    <property type="entry name" value="Beta-barrel_OMP_2"/>
</dbReference>
<feature type="domain" description="Outer membrane protein beta-barrel" evidence="1">
    <location>
        <begin position="22"/>
        <end position="176"/>
    </location>
</feature>
<dbReference type="OrthoDB" id="1335319at2"/>
<organism evidence="2 3">
    <name type="scientific">Lutibacter flavus</name>
    <dbReference type="NCBI Taxonomy" id="691689"/>
    <lineage>
        <taxon>Bacteria</taxon>
        <taxon>Pseudomonadati</taxon>
        <taxon>Bacteroidota</taxon>
        <taxon>Flavobacteriia</taxon>
        <taxon>Flavobacteriales</taxon>
        <taxon>Flavobacteriaceae</taxon>
        <taxon>Lutibacter</taxon>
    </lineage>
</organism>
<accession>A0A238ZHT2</accession>
<dbReference type="InterPro" id="IPR011250">
    <property type="entry name" value="OMP/PagP_B-barrel"/>
</dbReference>
<evidence type="ECO:0000313" key="2">
    <source>
        <dbReference type="EMBL" id="SNR82244.1"/>
    </source>
</evidence>
<dbReference type="SUPFAM" id="SSF56925">
    <property type="entry name" value="OMPA-like"/>
    <property type="match status" value="1"/>
</dbReference>
<dbReference type="Pfam" id="PF13568">
    <property type="entry name" value="OMP_b-brl_2"/>
    <property type="match status" value="1"/>
</dbReference>
<sequence>MKKITLLFFLFLGITTFGQQIYIETGKTASSFEFKDSQGTSLENMQATTNNHLAVGFKSQVFTKNLNLSLGLTYNSYGSIASNQGLDNYYEWNTDYLGVNLGFDYNLFNVNKFTFYLKAATSVEFIVQGNQIINNQIFNIVGVQEFNSAAIFLKGGAGISYPVSEKSTLYLSYIYGKSLALKDNLNSNESELKIKSNMVGLGISVKL</sequence>
<dbReference type="Proteomes" id="UP000198412">
    <property type="component" value="Unassembled WGS sequence"/>
</dbReference>
<protein>
    <submittedName>
        <fullName evidence="2">Outer membrane protein beta-barrel domain-containing protein</fullName>
    </submittedName>
</protein>
<reference evidence="3" key="1">
    <citation type="submission" date="2017-06" db="EMBL/GenBank/DDBJ databases">
        <authorList>
            <person name="Varghese N."/>
            <person name="Submissions S."/>
        </authorList>
    </citation>
    <scope>NUCLEOTIDE SEQUENCE [LARGE SCALE GENOMIC DNA]</scope>
    <source>
        <strain evidence="3">DSM 27993</strain>
    </source>
</reference>
<keyword evidence="3" id="KW-1185">Reference proteome</keyword>
<evidence type="ECO:0000259" key="1">
    <source>
        <dbReference type="Pfam" id="PF13568"/>
    </source>
</evidence>
<dbReference type="AlphaFoldDB" id="A0A238ZHT2"/>
<dbReference type="Gene3D" id="2.40.160.20">
    <property type="match status" value="1"/>
</dbReference>
<evidence type="ECO:0000313" key="3">
    <source>
        <dbReference type="Proteomes" id="UP000198412"/>
    </source>
</evidence>
<dbReference type="RefSeq" id="WP_089379538.1">
    <property type="nucleotide sequence ID" value="NZ_FZNX01000007.1"/>
</dbReference>
<gene>
    <name evidence="2" type="ORF">SAMN04488111_3279</name>
</gene>
<dbReference type="EMBL" id="FZNX01000007">
    <property type="protein sequence ID" value="SNR82244.1"/>
    <property type="molecule type" value="Genomic_DNA"/>
</dbReference>